<dbReference type="RefSeq" id="WP_037928152.1">
    <property type="nucleotide sequence ID" value="NZ_JBFADL010000084.1"/>
</dbReference>
<comment type="caution">
    <text evidence="3">The sequence shown here is derived from an EMBL/GenBank/DDBJ whole genome shotgun (WGS) entry which is preliminary data.</text>
</comment>
<proteinExistence type="predicted"/>
<feature type="domain" description="XdhC- CoxI" evidence="1">
    <location>
        <begin position="121"/>
        <end position="180"/>
    </location>
</feature>
<evidence type="ECO:0000259" key="2">
    <source>
        <dbReference type="Pfam" id="PF13478"/>
    </source>
</evidence>
<dbReference type="Pfam" id="PF13478">
    <property type="entry name" value="XdhC_C"/>
    <property type="match status" value="1"/>
</dbReference>
<dbReference type="AlphaFoldDB" id="A0A081XXD1"/>
<name>A0A081XXD1_STRTO</name>
<dbReference type="Gene3D" id="3.40.50.720">
    <property type="entry name" value="NAD(P)-binding Rossmann-like Domain"/>
    <property type="match status" value="1"/>
</dbReference>
<dbReference type="eggNOG" id="COG1975">
    <property type="taxonomic scope" value="Bacteria"/>
</dbReference>
<dbReference type="EMBL" id="JFCB01000002">
    <property type="protein sequence ID" value="KES08204.1"/>
    <property type="molecule type" value="Genomic_DNA"/>
</dbReference>
<evidence type="ECO:0000313" key="4">
    <source>
        <dbReference type="Proteomes" id="UP000028341"/>
    </source>
</evidence>
<organism evidence="3 4">
    <name type="scientific">Streptomyces toyocaensis</name>
    <dbReference type="NCBI Taxonomy" id="55952"/>
    <lineage>
        <taxon>Bacteria</taxon>
        <taxon>Bacillati</taxon>
        <taxon>Actinomycetota</taxon>
        <taxon>Actinomycetes</taxon>
        <taxon>Kitasatosporales</taxon>
        <taxon>Streptomycetaceae</taxon>
        <taxon>Streptomyces</taxon>
    </lineage>
</organism>
<dbReference type="PANTHER" id="PTHR30388">
    <property type="entry name" value="ALDEHYDE OXIDOREDUCTASE MOLYBDENUM COFACTOR ASSEMBLY PROTEIN"/>
    <property type="match status" value="1"/>
</dbReference>
<feature type="domain" description="XdhC- CoxI" evidence="1">
    <location>
        <begin position="11"/>
        <end position="78"/>
    </location>
</feature>
<dbReference type="InterPro" id="IPR052698">
    <property type="entry name" value="MoCofactor_Util/Proc"/>
</dbReference>
<evidence type="ECO:0000259" key="1">
    <source>
        <dbReference type="Pfam" id="PF02625"/>
    </source>
</evidence>
<feature type="domain" description="XdhC Rossmann" evidence="2">
    <location>
        <begin position="219"/>
        <end position="361"/>
    </location>
</feature>
<dbReference type="InterPro" id="IPR003777">
    <property type="entry name" value="XdhC_CoxI"/>
</dbReference>
<dbReference type="STRING" id="55952.BU52_04045"/>
<gene>
    <name evidence="3" type="ORF">BU52_04045</name>
</gene>
<dbReference type="Proteomes" id="UP000028341">
    <property type="component" value="Unassembled WGS sequence"/>
</dbReference>
<protein>
    <submittedName>
        <fullName evidence="3">XshC-Cox1-family protein</fullName>
    </submittedName>
</protein>
<evidence type="ECO:0000313" key="3">
    <source>
        <dbReference type="EMBL" id="KES08204.1"/>
    </source>
</evidence>
<reference evidence="3 4" key="1">
    <citation type="submission" date="2014-02" db="EMBL/GenBank/DDBJ databases">
        <title>The genome announcement of Streptomyces toyocaensis NRRL15009.</title>
        <authorList>
            <person name="Hong H.-J."/>
            <person name="Kwun M.J."/>
        </authorList>
    </citation>
    <scope>NUCLEOTIDE SEQUENCE [LARGE SCALE GENOMIC DNA]</scope>
    <source>
        <strain evidence="3 4">NRRL 15009</strain>
    </source>
</reference>
<accession>A0A081XXD1</accession>
<dbReference type="OrthoDB" id="9815497at2"/>
<dbReference type="InterPro" id="IPR027051">
    <property type="entry name" value="XdhC_Rossmann_dom"/>
</dbReference>
<dbReference type="Pfam" id="PF02625">
    <property type="entry name" value="XdhC_CoxI"/>
    <property type="match status" value="2"/>
</dbReference>
<dbReference type="PANTHER" id="PTHR30388:SF4">
    <property type="entry name" value="MOLYBDENUM COFACTOR INSERTION CHAPERONE PAOD"/>
    <property type="match status" value="1"/>
</dbReference>
<sequence>MFDIAGELHRWLDEGREFAVATVVSVNGSAPRGPGAALAVDSGGTAIGSVSGGCVEGAVYDLCARAVEDGQARVERFGYSDEDAFAVGLTCGGVIDVLVAPVLVRTPARRVLRAALSAVVRGEPGALVRVVEGPAELLGGALLVRPDGSYEGGLGGPAELDRTAAGEAGALLEAGRTGTVGVAVSGAVRGSPGPGSGGGAHCPGGPTLFVESSVPPPRMIVFGAIDFAAALVRAGKFLGYHVTVCDARPVFATRARFPDADEVVVDWPHRYLRGTGTDARTVLCVLTHDAKFDIPLLEAALALPVAYVGAMGSRRTHGVRERRLREAGVGERELSRLRSPIGLDLGARTPEETALSIAAEIVAARRGGTGVPLTGSATPIHHDGHSAAAA</sequence>
<keyword evidence="4" id="KW-1185">Reference proteome</keyword>